<reference evidence="1" key="1">
    <citation type="submission" date="2023-03" db="EMBL/GenBank/DDBJ databases">
        <title>Massive genome expansion in bonnet fungi (Mycena s.s.) driven by repeated elements and novel gene families across ecological guilds.</title>
        <authorList>
            <consortium name="Lawrence Berkeley National Laboratory"/>
            <person name="Harder C.B."/>
            <person name="Miyauchi S."/>
            <person name="Viragh M."/>
            <person name="Kuo A."/>
            <person name="Thoen E."/>
            <person name="Andreopoulos B."/>
            <person name="Lu D."/>
            <person name="Skrede I."/>
            <person name="Drula E."/>
            <person name="Henrissat B."/>
            <person name="Morin E."/>
            <person name="Kohler A."/>
            <person name="Barry K."/>
            <person name="LaButti K."/>
            <person name="Morin E."/>
            <person name="Salamov A."/>
            <person name="Lipzen A."/>
            <person name="Mereny Z."/>
            <person name="Hegedus B."/>
            <person name="Baldrian P."/>
            <person name="Stursova M."/>
            <person name="Weitz H."/>
            <person name="Taylor A."/>
            <person name="Grigoriev I.V."/>
            <person name="Nagy L.G."/>
            <person name="Martin F."/>
            <person name="Kauserud H."/>
        </authorList>
    </citation>
    <scope>NUCLEOTIDE SEQUENCE</scope>
    <source>
        <strain evidence="1">CBHHK002</strain>
    </source>
</reference>
<keyword evidence="2" id="KW-1185">Reference proteome</keyword>
<sequence>LGPRPTGYQPTLLNYRVYIQCHDIFLCSPHGCATLFYGGIVSRLARLVLSDFTNVACLPPSEDVLKTGVCVSTGDGALWHEALTEDELSIICRVYTIKTDDGYQLKYISWWPKLTAFGSSGLNTGWWNANCERWFVKHLKKM</sequence>
<dbReference type="EMBL" id="JARIHO010000012">
    <property type="protein sequence ID" value="KAJ7352382.1"/>
    <property type="molecule type" value="Genomic_DNA"/>
</dbReference>
<dbReference type="Proteomes" id="UP001218218">
    <property type="component" value="Unassembled WGS sequence"/>
</dbReference>
<protein>
    <submittedName>
        <fullName evidence="1">Uncharacterized protein</fullName>
    </submittedName>
</protein>
<proteinExistence type="predicted"/>
<dbReference type="AlphaFoldDB" id="A0AAD7A8Y8"/>
<accession>A0AAD7A8Y8</accession>
<name>A0AAD7A8Y8_9AGAR</name>
<organism evidence="1 2">
    <name type="scientific">Mycena albidolilacea</name>
    <dbReference type="NCBI Taxonomy" id="1033008"/>
    <lineage>
        <taxon>Eukaryota</taxon>
        <taxon>Fungi</taxon>
        <taxon>Dikarya</taxon>
        <taxon>Basidiomycota</taxon>
        <taxon>Agaricomycotina</taxon>
        <taxon>Agaricomycetes</taxon>
        <taxon>Agaricomycetidae</taxon>
        <taxon>Agaricales</taxon>
        <taxon>Marasmiineae</taxon>
        <taxon>Mycenaceae</taxon>
        <taxon>Mycena</taxon>
    </lineage>
</organism>
<feature type="non-terminal residue" evidence="1">
    <location>
        <position position="1"/>
    </location>
</feature>
<comment type="caution">
    <text evidence="1">The sequence shown here is derived from an EMBL/GenBank/DDBJ whole genome shotgun (WGS) entry which is preliminary data.</text>
</comment>
<gene>
    <name evidence="1" type="ORF">DFH08DRAFT_693300</name>
</gene>
<evidence type="ECO:0000313" key="1">
    <source>
        <dbReference type="EMBL" id="KAJ7352382.1"/>
    </source>
</evidence>
<evidence type="ECO:0000313" key="2">
    <source>
        <dbReference type="Proteomes" id="UP001218218"/>
    </source>
</evidence>